<keyword evidence="3" id="KW-1185">Reference proteome</keyword>
<sequence>MSNNWCAHLTIVLVTICQTTSFLQLKMKYFHSSPIASCLSMNNNLATPRSPKSSSEGWPGGLKRKKCADISSSLETFLKLLSSR</sequence>
<proteinExistence type="predicted"/>
<comment type="caution">
    <text evidence="2">The sequence shown here is derived from an EMBL/GenBank/DDBJ whole genome shotgun (WGS) entry which is preliminary data.</text>
</comment>
<dbReference type="EMBL" id="JBBNAF010000011">
    <property type="protein sequence ID" value="KAK9099323.1"/>
    <property type="molecule type" value="Genomic_DNA"/>
</dbReference>
<gene>
    <name evidence="2" type="ORF">Syun_026368</name>
</gene>
<evidence type="ECO:0000256" key="1">
    <source>
        <dbReference type="SAM" id="SignalP"/>
    </source>
</evidence>
<accession>A0AAP0F0H3</accession>
<dbReference type="AlphaFoldDB" id="A0AAP0F0H3"/>
<dbReference type="Proteomes" id="UP001420932">
    <property type="component" value="Unassembled WGS sequence"/>
</dbReference>
<organism evidence="2 3">
    <name type="scientific">Stephania yunnanensis</name>
    <dbReference type="NCBI Taxonomy" id="152371"/>
    <lineage>
        <taxon>Eukaryota</taxon>
        <taxon>Viridiplantae</taxon>
        <taxon>Streptophyta</taxon>
        <taxon>Embryophyta</taxon>
        <taxon>Tracheophyta</taxon>
        <taxon>Spermatophyta</taxon>
        <taxon>Magnoliopsida</taxon>
        <taxon>Ranunculales</taxon>
        <taxon>Menispermaceae</taxon>
        <taxon>Menispermoideae</taxon>
        <taxon>Cissampelideae</taxon>
        <taxon>Stephania</taxon>
    </lineage>
</organism>
<evidence type="ECO:0000313" key="3">
    <source>
        <dbReference type="Proteomes" id="UP001420932"/>
    </source>
</evidence>
<feature type="signal peptide" evidence="1">
    <location>
        <begin position="1"/>
        <end position="21"/>
    </location>
</feature>
<name>A0AAP0F0H3_9MAGN</name>
<evidence type="ECO:0008006" key="4">
    <source>
        <dbReference type="Google" id="ProtNLM"/>
    </source>
</evidence>
<feature type="chain" id="PRO_5042827050" description="Secreted protein" evidence="1">
    <location>
        <begin position="22"/>
        <end position="84"/>
    </location>
</feature>
<keyword evidence="1" id="KW-0732">Signal</keyword>
<protein>
    <recommendedName>
        <fullName evidence="4">Secreted protein</fullName>
    </recommendedName>
</protein>
<evidence type="ECO:0000313" key="2">
    <source>
        <dbReference type="EMBL" id="KAK9099323.1"/>
    </source>
</evidence>
<reference evidence="2 3" key="1">
    <citation type="submission" date="2024-01" db="EMBL/GenBank/DDBJ databases">
        <title>Genome assemblies of Stephania.</title>
        <authorList>
            <person name="Yang L."/>
        </authorList>
    </citation>
    <scope>NUCLEOTIDE SEQUENCE [LARGE SCALE GENOMIC DNA]</scope>
    <source>
        <strain evidence="2">YNDBR</strain>
        <tissue evidence="2">Leaf</tissue>
    </source>
</reference>